<evidence type="ECO:0000313" key="8">
    <source>
        <dbReference type="Proteomes" id="UP001597314"/>
    </source>
</evidence>
<protein>
    <recommendedName>
        <fullName evidence="4 6">Nitrogenase-stabilizing/protective protein NifW</fullName>
    </recommendedName>
</protein>
<keyword evidence="8" id="KW-1185">Reference proteome</keyword>
<dbReference type="PIRSF" id="PIRSF005790">
    <property type="entry name" value="NifW"/>
    <property type="match status" value="1"/>
</dbReference>
<name>A0ABW5AIS4_9BRAD</name>
<dbReference type="NCBIfam" id="NF002009">
    <property type="entry name" value="PRK00810.1"/>
    <property type="match status" value="1"/>
</dbReference>
<sequence length="116" mass="12674">MSSCGNHGVVAPDAMAKLRKADSAEAFFQILGVAYDPQVVNVARLHILKRMGEYLGGDELDGIPDMVAVARCKSVLERAYEEFAAASPLEKRVFKVLKDAVEPKAPKNFVPLDELK</sequence>
<evidence type="ECO:0000256" key="4">
    <source>
        <dbReference type="ARBA" id="ARBA00016274"/>
    </source>
</evidence>
<accession>A0ABW5AIS4</accession>
<evidence type="ECO:0000256" key="5">
    <source>
        <dbReference type="ARBA" id="ARBA00023231"/>
    </source>
</evidence>
<evidence type="ECO:0000256" key="3">
    <source>
        <dbReference type="ARBA" id="ARBA00011284"/>
    </source>
</evidence>
<comment type="subunit">
    <text evidence="3 6">Homotrimer; associates with NifD.</text>
</comment>
<proteinExistence type="inferred from homology"/>
<evidence type="ECO:0000256" key="2">
    <source>
        <dbReference type="ARBA" id="ARBA00008351"/>
    </source>
</evidence>
<keyword evidence="5 6" id="KW-0535">Nitrogen fixation</keyword>
<organism evidence="7 8">
    <name type="scientific">Rhodoplanes azumiensis</name>
    <dbReference type="NCBI Taxonomy" id="1897628"/>
    <lineage>
        <taxon>Bacteria</taxon>
        <taxon>Pseudomonadati</taxon>
        <taxon>Pseudomonadota</taxon>
        <taxon>Alphaproteobacteria</taxon>
        <taxon>Hyphomicrobiales</taxon>
        <taxon>Nitrobacteraceae</taxon>
        <taxon>Rhodoplanes</taxon>
    </lineage>
</organism>
<gene>
    <name evidence="6 7" type="primary">nifW</name>
    <name evidence="7" type="ORF">ACFSOX_07550</name>
</gene>
<dbReference type="RefSeq" id="WP_378477186.1">
    <property type="nucleotide sequence ID" value="NZ_JBHUIW010000006.1"/>
</dbReference>
<evidence type="ECO:0000256" key="6">
    <source>
        <dbReference type="HAMAP-Rule" id="MF_00529"/>
    </source>
</evidence>
<comment type="caution">
    <text evidence="7">The sequence shown here is derived from an EMBL/GenBank/DDBJ whole genome shotgun (WGS) entry which is preliminary data.</text>
</comment>
<dbReference type="HAMAP" id="MF_00529">
    <property type="entry name" value="NifW"/>
    <property type="match status" value="1"/>
</dbReference>
<dbReference type="Pfam" id="PF03206">
    <property type="entry name" value="NifW"/>
    <property type="match status" value="1"/>
</dbReference>
<evidence type="ECO:0000256" key="1">
    <source>
        <dbReference type="ARBA" id="ARBA00002247"/>
    </source>
</evidence>
<dbReference type="EMBL" id="JBHUIW010000006">
    <property type="protein sequence ID" value="MFD2182002.1"/>
    <property type="molecule type" value="Genomic_DNA"/>
</dbReference>
<comment type="function">
    <text evidence="1 6">May protect the nitrogenase Fe-Mo protein from oxidative damage.</text>
</comment>
<evidence type="ECO:0000313" key="7">
    <source>
        <dbReference type="EMBL" id="MFD2182002.1"/>
    </source>
</evidence>
<reference evidence="8" key="1">
    <citation type="journal article" date="2019" name="Int. J. Syst. Evol. Microbiol.">
        <title>The Global Catalogue of Microorganisms (GCM) 10K type strain sequencing project: providing services to taxonomists for standard genome sequencing and annotation.</title>
        <authorList>
            <consortium name="The Broad Institute Genomics Platform"/>
            <consortium name="The Broad Institute Genome Sequencing Center for Infectious Disease"/>
            <person name="Wu L."/>
            <person name="Ma J."/>
        </authorList>
    </citation>
    <scope>NUCLEOTIDE SEQUENCE [LARGE SCALE GENOMIC DNA]</scope>
    <source>
        <strain evidence="8">CGMCC 1.6774</strain>
    </source>
</reference>
<dbReference type="InterPro" id="IPR004893">
    <property type="entry name" value="NifW"/>
</dbReference>
<comment type="similarity">
    <text evidence="2 6">Belongs to the NifW family.</text>
</comment>
<dbReference type="Proteomes" id="UP001597314">
    <property type="component" value="Unassembled WGS sequence"/>
</dbReference>